<feature type="compositionally biased region" description="Polar residues" evidence="1">
    <location>
        <begin position="22"/>
        <end position="37"/>
    </location>
</feature>
<dbReference type="AlphaFoldDB" id="A0A1V8ZXY3"/>
<feature type="region of interest" description="Disordered" evidence="1">
    <location>
        <begin position="1"/>
        <end position="44"/>
    </location>
</feature>
<dbReference type="InterPro" id="IPR024520">
    <property type="entry name" value="DUF3558"/>
</dbReference>
<feature type="compositionally biased region" description="Polar residues" evidence="1">
    <location>
        <begin position="1"/>
        <end position="11"/>
    </location>
</feature>
<evidence type="ECO:0000256" key="1">
    <source>
        <dbReference type="SAM" id="MobiDB-lite"/>
    </source>
</evidence>
<evidence type="ECO:0000313" key="2">
    <source>
        <dbReference type="EMBL" id="OQO89658.1"/>
    </source>
</evidence>
<name>A0A1V8ZXY3_SACPI</name>
<proteinExistence type="predicted"/>
<evidence type="ECO:0008006" key="4">
    <source>
        <dbReference type="Google" id="ProtNLM"/>
    </source>
</evidence>
<organism evidence="2 3">
    <name type="scientific">Saccharomonospora piscinae</name>
    <dbReference type="NCBI Taxonomy" id="687388"/>
    <lineage>
        <taxon>Bacteria</taxon>
        <taxon>Bacillati</taxon>
        <taxon>Actinomycetota</taxon>
        <taxon>Actinomycetes</taxon>
        <taxon>Pseudonocardiales</taxon>
        <taxon>Pseudonocardiaceae</taxon>
        <taxon>Saccharomonospora</taxon>
    </lineage>
</organism>
<dbReference type="Proteomes" id="UP000192591">
    <property type="component" value="Unassembled WGS sequence"/>
</dbReference>
<evidence type="ECO:0000313" key="3">
    <source>
        <dbReference type="Proteomes" id="UP000192591"/>
    </source>
</evidence>
<reference evidence="2 3" key="1">
    <citation type="submission" date="2017-02" db="EMBL/GenBank/DDBJ databases">
        <title>Draft genome of Saccharomonospora sp. 154.</title>
        <authorList>
            <person name="Alonso-Carmona G.S."/>
            <person name="De La Haba R."/>
            <person name="Vera-Gargallo B."/>
            <person name="Sandoval-Trujillo A.H."/>
            <person name="Ramirez-Duran N."/>
            <person name="Ventosa A."/>
        </authorList>
    </citation>
    <scope>NUCLEOTIDE SEQUENCE [LARGE SCALE GENOMIC DNA]</scope>
    <source>
        <strain evidence="2 3">LRS4.154</strain>
    </source>
</reference>
<sequence length="173" mass="18181">MGVLSGCSSETPGVAEPPESTPEVTSSAPESDGNSVPRSRELEPCDLLSVGDLDEYGAFEDGEYKDLGSARSCSWQLSNEGGVDGFVVALNVRDSQNVDSMNDVGAGIENLNIDGRTAARVENPRYGDCTVGIEIDAQSRVDVTVNGLSSTEESCPIAEDVARVMEPRLPAVP</sequence>
<accession>A0A1V8ZXY3</accession>
<dbReference type="Pfam" id="PF12079">
    <property type="entry name" value="DUF3558"/>
    <property type="match status" value="1"/>
</dbReference>
<dbReference type="RefSeq" id="WP_081195267.1">
    <property type="nucleotide sequence ID" value="NZ_MWIH01000009.1"/>
</dbReference>
<dbReference type="EMBL" id="MWIH01000009">
    <property type="protein sequence ID" value="OQO89658.1"/>
    <property type="molecule type" value="Genomic_DNA"/>
</dbReference>
<gene>
    <name evidence="2" type="ORF">B1813_22400</name>
</gene>
<comment type="caution">
    <text evidence="2">The sequence shown here is derived from an EMBL/GenBank/DDBJ whole genome shotgun (WGS) entry which is preliminary data.</text>
</comment>
<protein>
    <recommendedName>
        <fullName evidence="4">DUF3558 domain-containing protein</fullName>
    </recommendedName>
</protein>
<keyword evidence="3" id="KW-1185">Reference proteome</keyword>